<dbReference type="InterPro" id="IPR042042">
    <property type="entry name" value="Tip20p_domB"/>
</dbReference>
<reference evidence="1" key="1">
    <citation type="submission" date="2021-01" db="UniProtKB">
        <authorList>
            <consortium name="EnsemblMetazoa"/>
        </authorList>
    </citation>
    <scope>IDENTIFICATION</scope>
</reference>
<sequence>MADNTHMTKEVSNLFDELFSEDYESLKNVDQVFIDYQKQETSLKTAIEESEVKTEGDLNNLSETCTSTLQELESISEQITSLLTQYQTHIDTVTKPKDELESKVIQNEQLEQEICYKLWVDKIQSQSSAVKKSINSSDIKNAVDQHYILYQICAALQSSACGNLRNFSYDVCEKLYQELRASIESKLSVLLTTMKFPFANGVSAPVFNQKEETEEQFKNLLTIAVKLQSLSIDSKYSLVTLLLTDPFKKRFHFHFYGDRHTNNVEKPEWFLTQILNWKRDHMQFIEGYINPLLKECTKDEEFSLKDEFLEILLDLCEEKLRKTLKQCLDDDVLLAHLIDETMVFDKELQLLTPGQPEMNCIKVLLEEENLKHWIDLEKKLAMEVITDLIEKPNNWQPKFSDVVVIEKKLSFYVPKCVEEFVTMVSMMMNRYENISERSSQKLFMVVLNDTINSFVLEMKQKASVEHIRPESQAYCSIMNGAFYLHHILTEWSSDIRFLSILIDGDTKDSNESDNEAEEEEDIARPFDTEIQTLEKFLDELIDWLIKYMTDGLKNKLKPYKAESWHSLPRIKDYVIPTLSSGACSLMLFIKEHLHSLEEKCYHDVFDKIWREFCYSIDELLFTEIVCECHFNEGGASQLQFDIKKNLYVLFGQYTLRVENYFKRLRESCILLNLLAGSALLIKERLKVSTAENSDEIQDILEEHDIHVLSFEHVNRIIHSRVDWPKQQLNYKIK</sequence>
<dbReference type="OrthoDB" id="2189254at2759"/>
<evidence type="ECO:0008006" key="3">
    <source>
        <dbReference type="Google" id="ProtNLM"/>
    </source>
</evidence>
<dbReference type="AlphaFoldDB" id="A0A7M5WU50"/>
<dbReference type="GO" id="GO:0006890">
    <property type="term" value="P:retrograde vesicle-mediated transport, Golgi to endoplasmic reticulum"/>
    <property type="evidence" value="ECO:0007669"/>
    <property type="project" value="InterPro"/>
</dbReference>
<dbReference type="PANTHER" id="PTHR13520">
    <property type="entry name" value="RAD50-INTERACTING PROTEIN 1 RINT-1"/>
    <property type="match status" value="1"/>
</dbReference>
<evidence type="ECO:0000313" key="1">
    <source>
        <dbReference type="EnsemblMetazoa" id="CLYHEMP013128.1"/>
    </source>
</evidence>
<proteinExistence type="predicted"/>
<dbReference type="InterPro" id="IPR042044">
    <property type="entry name" value="EXOC6PINT-1/Sec15/Tip20_C_dom2"/>
</dbReference>
<dbReference type="EnsemblMetazoa" id="CLYHEMT013128.1">
    <property type="protein sequence ID" value="CLYHEMP013128.1"/>
    <property type="gene ID" value="CLYHEMG013128"/>
</dbReference>
<dbReference type="Gene3D" id="1.20.58.1420">
    <property type="entry name" value="Dsl1p vesicle tethering complex, Tip20p subunit, domain B"/>
    <property type="match status" value="1"/>
</dbReference>
<dbReference type="Pfam" id="PF04437">
    <property type="entry name" value="RINT1_TIP1"/>
    <property type="match status" value="1"/>
</dbReference>
<dbReference type="GO" id="GO:0070939">
    <property type="term" value="C:Dsl1/NZR complex"/>
    <property type="evidence" value="ECO:0007669"/>
    <property type="project" value="InterPro"/>
</dbReference>
<dbReference type="GO" id="GO:0060628">
    <property type="term" value="P:regulation of ER to Golgi vesicle-mediated transport"/>
    <property type="evidence" value="ECO:0007669"/>
    <property type="project" value="TreeGrafter"/>
</dbReference>
<dbReference type="Gene3D" id="1.20.58.670">
    <property type="entry name" value="Dsl1p vesicle tethering complex, Tip20p subunit, domain D"/>
    <property type="match status" value="1"/>
</dbReference>
<organism evidence="1 2">
    <name type="scientific">Clytia hemisphaerica</name>
    <dbReference type="NCBI Taxonomy" id="252671"/>
    <lineage>
        <taxon>Eukaryota</taxon>
        <taxon>Metazoa</taxon>
        <taxon>Cnidaria</taxon>
        <taxon>Hydrozoa</taxon>
        <taxon>Hydroidolina</taxon>
        <taxon>Leptothecata</taxon>
        <taxon>Obeliida</taxon>
        <taxon>Clytiidae</taxon>
        <taxon>Clytia</taxon>
    </lineage>
</organism>
<protein>
    <recommendedName>
        <fullName evidence="3">RAD50-interacting protein 1</fullName>
    </recommendedName>
</protein>
<name>A0A7M5WU50_9CNID</name>
<dbReference type="InterPro" id="IPR007528">
    <property type="entry name" value="RINT1_Tip20"/>
</dbReference>
<accession>A0A7M5WU50</accession>
<dbReference type="PANTHER" id="PTHR13520:SF0">
    <property type="entry name" value="RAD50-INTERACTING PROTEIN 1"/>
    <property type="match status" value="1"/>
</dbReference>
<keyword evidence="2" id="KW-1185">Reference proteome</keyword>
<dbReference type="PROSITE" id="PS51386">
    <property type="entry name" value="RINT1_TIP20"/>
    <property type="match status" value="1"/>
</dbReference>
<dbReference type="GO" id="GO:0006888">
    <property type="term" value="P:endoplasmic reticulum to Golgi vesicle-mediated transport"/>
    <property type="evidence" value="ECO:0007669"/>
    <property type="project" value="InterPro"/>
</dbReference>
<evidence type="ECO:0000313" key="2">
    <source>
        <dbReference type="Proteomes" id="UP000594262"/>
    </source>
</evidence>
<dbReference type="Proteomes" id="UP000594262">
    <property type="component" value="Unplaced"/>
</dbReference>